<keyword evidence="4" id="KW-1185">Reference proteome</keyword>
<dbReference type="KEGG" id="saca:FFV09_12760"/>
<evidence type="ECO:0000256" key="2">
    <source>
        <dbReference type="SAM" id="Phobius"/>
    </source>
</evidence>
<feature type="compositionally biased region" description="Basic and acidic residues" evidence="1">
    <location>
        <begin position="37"/>
        <end position="47"/>
    </location>
</feature>
<feature type="region of interest" description="Disordered" evidence="1">
    <location>
        <begin position="33"/>
        <end position="52"/>
    </location>
</feature>
<name>A0A4Y6UYN1_SACBS</name>
<dbReference type="AlphaFoldDB" id="A0A4Y6UYN1"/>
<dbReference type="OrthoDB" id="2659519at2"/>
<evidence type="ECO:0000313" key="3">
    <source>
        <dbReference type="EMBL" id="QDH21638.1"/>
    </source>
</evidence>
<feature type="region of interest" description="Disordered" evidence="1">
    <location>
        <begin position="1"/>
        <end position="24"/>
    </location>
</feature>
<evidence type="ECO:0000313" key="4">
    <source>
        <dbReference type="Proteomes" id="UP000316968"/>
    </source>
</evidence>
<gene>
    <name evidence="3" type="ORF">FFV09_12760</name>
</gene>
<accession>A0A4Y6UYN1</accession>
<organism evidence="3 4">
    <name type="scientific">Saccharibacillus brassicae</name>
    <dbReference type="NCBI Taxonomy" id="2583377"/>
    <lineage>
        <taxon>Bacteria</taxon>
        <taxon>Bacillati</taxon>
        <taxon>Bacillota</taxon>
        <taxon>Bacilli</taxon>
        <taxon>Bacillales</taxon>
        <taxon>Paenibacillaceae</taxon>
        <taxon>Saccharibacillus</taxon>
    </lineage>
</organism>
<feature type="transmembrane region" description="Helical" evidence="2">
    <location>
        <begin position="68"/>
        <end position="87"/>
    </location>
</feature>
<proteinExistence type="predicted"/>
<evidence type="ECO:0000256" key="1">
    <source>
        <dbReference type="SAM" id="MobiDB-lite"/>
    </source>
</evidence>
<keyword evidence="2" id="KW-0812">Transmembrane</keyword>
<protein>
    <submittedName>
        <fullName evidence="3">Uncharacterized protein</fullName>
    </submittedName>
</protein>
<keyword evidence="2" id="KW-1133">Transmembrane helix</keyword>
<dbReference type="EMBL" id="CP041217">
    <property type="protein sequence ID" value="QDH21638.1"/>
    <property type="molecule type" value="Genomic_DNA"/>
</dbReference>
<dbReference type="Proteomes" id="UP000316968">
    <property type="component" value="Chromosome"/>
</dbReference>
<dbReference type="RefSeq" id="WP_141448183.1">
    <property type="nucleotide sequence ID" value="NZ_CP041217.1"/>
</dbReference>
<sequence length="357" mass="39142">MNEREPDWYKRAQAGPFEREPFTEEDMQRIEQAILERQPDEQEDKRSPKNGRIRAAVRAARRNGTARISAMAAAVLLLAGGGAYAAMQVSERIPIVPMTSGPSGPNADPSTASVAPPADVSTFSLGGKSYFYDDSNASIPEWTRAVRTTEGIVWTPAPQMTGSATTIKDMQPGDHPQTPFQLYFSDPNKPQLTERESFMLPGLPLNGRDSSRYWYIDHLWAVGAYAVYTTSVHVADDSGLGREDEQAWVVDTQGLPTTPSFGTVMDVRLLTNFDSDGESPFELSYDETNGRLIYTVEVPPEDGGVEGEELVVAQQLDNGSKVFVERYGIAYGTAADGSRTVDYELDGAVHTAKLFDL</sequence>
<feature type="compositionally biased region" description="Basic and acidic residues" evidence="1">
    <location>
        <begin position="1"/>
        <end position="10"/>
    </location>
</feature>
<keyword evidence="2" id="KW-0472">Membrane</keyword>
<reference evidence="3 4" key="1">
    <citation type="submission" date="2019-06" db="EMBL/GenBank/DDBJ databases">
        <title>Saccharibacillus brassicae sp. nov., an endophytic bacterium isolated from Chinese cabbage seeds (Brassica pekinensis).</title>
        <authorList>
            <person name="Jiang L."/>
            <person name="Lee J."/>
            <person name="Kim S.W."/>
        </authorList>
    </citation>
    <scope>NUCLEOTIDE SEQUENCE [LARGE SCALE GENOMIC DNA]</scope>
    <source>
        <strain evidence="4">KCTC 43072 / ATSA2</strain>
    </source>
</reference>